<protein>
    <recommendedName>
        <fullName evidence="3">FecR protein domain-containing protein</fullName>
    </recommendedName>
</protein>
<accession>A0A290Q8R1</accession>
<dbReference type="Gene3D" id="2.60.120.1440">
    <property type="match status" value="1"/>
</dbReference>
<dbReference type="InterPro" id="IPR006860">
    <property type="entry name" value="FecR"/>
</dbReference>
<dbReference type="PANTHER" id="PTHR38731">
    <property type="entry name" value="LIPL45-RELATED LIPOPROTEIN-RELATED"/>
    <property type="match status" value="1"/>
</dbReference>
<sequence length="314" mass="31963">MPRLFIRWFFAATLLFTAAGVAEAQTAAPAAPAEQPGGRILVARVTGEAFAMNPSDGLKFPVRTGSLLSEGQVITTGSGASVLFVLSNGATVSLGADSVLALEQFTQQPFGESYKMSTLTAEPSTSTTRLNLMRGELISDVKKLNKTGGSSFQIKTPVGAAGIRGTAFRIAFKPEGDRAAFALVMLEGVIEQTFGNRGRPVVVPQGKQVVVTGIEYNGRTGEVGAIPPVGEPTDVPASVQASLFQLVQQMLATVGSMTISATSIQGNGGSGGAGGGSTAEASAQSGEGLSPVSPSPGPQLPPARTSPTDGQPKG</sequence>
<keyword evidence="5" id="KW-1185">Reference proteome</keyword>
<dbReference type="KEGG" id="vbh:CMV30_14315"/>
<reference evidence="4 5" key="1">
    <citation type="submission" date="2017-09" db="EMBL/GenBank/DDBJ databases">
        <title>Complete genome sequence of Verrucomicrobial strain HZ-65, isolated from freshwater.</title>
        <authorList>
            <person name="Choi A."/>
        </authorList>
    </citation>
    <scope>NUCLEOTIDE SEQUENCE [LARGE SCALE GENOMIC DNA]</scope>
    <source>
        <strain evidence="4 5">HZ-65</strain>
    </source>
</reference>
<gene>
    <name evidence="4" type="ORF">CMV30_14315</name>
</gene>
<evidence type="ECO:0000313" key="5">
    <source>
        <dbReference type="Proteomes" id="UP000217265"/>
    </source>
</evidence>
<dbReference type="EMBL" id="CP023344">
    <property type="protein sequence ID" value="ATC65039.1"/>
    <property type="molecule type" value="Genomic_DNA"/>
</dbReference>
<feature type="region of interest" description="Disordered" evidence="1">
    <location>
        <begin position="267"/>
        <end position="314"/>
    </location>
</feature>
<dbReference type="OrthoDB" id="7028389at2"/>
<evidence type="ECO:0000259" key="3">
    <source>
        <dbReference type="Pfam" id="PF04773"/>
    </source>
</evidence>
<name>A0A290Q8R1_9BACT</name>
<evidence type="ECO:0000256" key="2">
    <source>
        <dbReference type="SAM" id="SignalP"/>
    </source>
</evidence>
<feature type="signal peptide" evidence="2">
    <location>
        <begin position="1"/>
        <end position="24"/>
    </location>
</feature>
<proteinExistence type="predicted"/>
<evidence type="ECO:0000313" key="4">
    <source>
        <dbReference type="EMBL" id="ATC65039.1"/>
    </source>
</evidence>
<organism evidence="4 5">
    <name type="scientific">Nibricoccus aquaticus</name>
    <dbReference type="NCBI Taxonomy" id="2576891"/>
    <lineage>
        <taxon>Bacteria</taxon>
        <taxon>Pseudomonadati</taxon>
        <taxon>Verrucomicrobiota</taxon>
        <taxon>Opitutia</taxon>
        <taxon>Opitutales</taxon>
        <taxon>Opitutaceae</taxon>
        <taxon>Nibricoccus</taxon>
    </lineage>
</organism>
<dbReference type="RefSeq" id="WP_096056670.1">
    <property type="nucleotide sequence ID" value="NZ_CP023344.1"/>
</dbReference>
<keyword evidence="2" id="KW-0732">Signal</keyword>
<feature type="compositionally biased region" description="Polar residues" evidence="1">
    <location>
        <begin position="305"/>
        <end position="314"/>
    </location>
</feature>
<dbReference type="AlphaFoldDB" id="A0A290Q8R1"/>
<dbReference type="Proteomes" id="UP000217265">
    <property type="component" value="Chromosome"/>
</dbReference>
<evidence type="ECO:0000256" key="1">
    <source>
        <dbReference type="SAM" id="MobiDB-lite"/>
    </source>
</evidence>
<feature type="domain" description="FecR protein" evidence="3">
    <location>
        <begin position="73"/>
        <end position="190"/>
    </location>
</feature>
<feature type="chain" id="PRO_5013216751" description="FecR protein domain-containing protein" evidence="2">
    <location>
        <begin position="25"/>
        <end position="314"/>
    </location>
</feature>
<dbReference type="Pfam" id="PF04773">
    <property type="entry name" value="FecR"/>
    <property type="match status" value="1"/>
</dbReference>
<feature type="compositionally biased region" description="Low complexity" evidence="1">
    <location>
        <begin position="278"/>
        <end position="292"/>
    </location>
</feature>
<feature type="compositionally biased region" description="Gly residues" evidence="1">
    <location>
        <begin position="267"/>
        <end position="277"/>
    </location>
</feature>